<accession>A0AA35WDR8</accession>
<dbReference type="AlphaFoldDB" id="A0AA35WDR8"/>
<keyword evidence="4" id="KW-1185">Reference proteome</keyword>
<evidence type="ECO:0000313" key="4">
    <source>
        <dbReference type="Proteomes" id="UP001174909"/>
    </source>
</evidence>
<sequence length="139" mass="15424">MSGVRPKRGMGPERPSQKKEPARASTADVTPRDSTESSPALTDRPFLERRAPKLLMLAATIVVGIMFILAFSFCLAFGIKNKQPRYFLLLINIIHILVLQTDSPAGPHLVRIPPVSVSLFPVCHHGHLCLLRVSNHPHY</sequence>
<evidence type="ECO:0000313" key="3">
    <source>
        <dbReference type="EMBL" id="CAI8017633.1"/>
    </source>
</evidence>
<comment type="caution">
    <text evidence="3">The sequence shown here is derived from an EMBL/GenBank/DDBJ whole genome shotgun (WGS) entry which is preliminary data.</text>
</comment>
<keyword evidence="2" id="KW-1133">Transmembrane helix</keyword>
<proteinExistence type="predicted"/>
<gene>
    <name evidence="3" type="ORF">GBAR_LOCUS10680</name>
</gene>
<feature type="region of interest" description="Disordered" evidence="1">
    <location>
        <begin position="1"/>
        <end position="44"/>
    </location>
</feature>
<dbReference type="Proteomes" id="UP001174909">
    <property type="component" value="Unassembled WGS sequence"/>
</dbReference>
<name>A0AA35WDR8_GEOBA</name>
<organism evidence="3 4">
    <name type="scientific">Geodia barretti</name>
    <name type="common">Barrett's horny sponge</name>
    <dbReference type="NCBI Taxonomy" id="519541"/>
    <lineage>
        <taxon>Eukaryota</taxon>
        <taxon>Metazoa</taxon>
        <taxon>Porifera</taxon>
        <taxon>Demospongiae</taxon>
        <taxon>Heteroscleromorpha</taxon>
        <taxon>Tetractinellida</taxon>
        <taxon>Astrophorina</taxon>
        <taxon>Geodiidae</taxon>
        <taxon>Geodia</taxon>
    </lineage>
</organism>
<feature type="transmembrane region" description="Helical" evidence="2">
    <location>
        <begin position="54"/>
        <end position="79"/>
    </location>
</feature>
<protein>
    <submittedName>
        <fullName evidence="3">Uncharacterized protein</fullName>
    </submittedName>
</protein>
<dbReference type="EMBL" id="CASHTH010001645">
    <property type="protein sequence ID" value="CAI8017633.1"/>
    <property type="molecule type" value="Genomic_DNA"/>
</dbReference>
<reference evidence="3" key="1">
    <citation type="submission" date="2023-03" db="EMBL/GenBank/DDBJ databases">
        <authorList>
            <person name="Steffen K."/>
            <person name="Cardenas P."/>
        </authorList>
    </citation>
    <scope>NUCLEOTIDE SEQUENCE</scope>
</reference>
<evidence type="ECO:0000256" key="2">
    <source>
        <dbReference type="SAM" id="Phobius"/>
    </source>
</evidence>
<keyword evidence="2" id="KW-0472">Membrane</keyword>
<evidence type="ECO:0000256" key="1">
    <source>
        <dbReference type="SAM" id="MobiDB-lite"/>
    </source>
</evidence>
<keyword evidence="2" id="KW-0812">Transmembrane</keyword>